<dbReference type="RefSeq" id="WP_263127626.1">
    <property type="nucleotide sequence ID" value="NZ_CP106856.1"/>
</dbReference>
<evidence type="ECO:0000313" key="3">
    <source>
        <dbReference type="EMBL" id="UYB35639.1"/>
    </source>
</evidence>
<evidence type="ECO:0000313" key="4">
    <source>
        <dbReference type="Proteomes" id="UP001063368"/>
    </source>
</evidence>
<dbReference type="Proteomes" id="UP001063368">
    <property type="component" value="Chromosome"/>
</dbReference>
<name>A0ABY6FSD6_9MICC</name>
<feature type="compositionally biased region" description="Polar residues" evidence="1">
    <location>
        <begin position="109"/>
        <end position="123"/>
    </location>
</feature>
<proteinExistence type="predicted"/>
<evidence type="ECO:0000256" key="2">
    <source>
        <dbReference type="SAM" id="Phobius"/>
    </source>
</evidence>
<gene>
    <name evidence="3" type="ORF">N9A08_13580</name>
</gene>
<dbReference type="EMBL" id="CP106856">
    <property type="protein sequence ID" value="UYB35639.1"/>
    <property type="molecule type" value="Genomic_DNA"/>
</dbReference>
<sequence length="303" mass="31179">MTTPPAAPRSSRAGTHSLANRILHPGPRRPPGGNTLSPDHDLQARNTAGLHPPDSTAGHTGIGDRLFGWARFPDAVIQLALSSPASRRTKAHSSPAALDGSRTLPVDSTAETKASQEATTTGQPAKAPVQPRPAAKTPHRPDHSPSAPAAAPRPPQISARKTRRPAPLAINTAALLVIAGGVLSLVAGLRAALDPERPAPQAAAQLAELRVPVEMVLSFARVADVAVSAVAFGIFLLLASLVRDGRSWARTGGCVVVAAALYFAFRDGSSVQVAGALLALVGTGLLFLPASSRYFATKGGRIA</sequence>
<protein>
    <submittedName>
        <fullName evidence="3">Uncharacterized protein</fullName>
    </submittedName>
</protein>
<feature type="transmembrane region" description="Helical" evidence="2">
    <location>
        <begin position="168"/>
        <end position="189"/>
    </location>
</feature>
<evidence type="ECO:0000256" key="1">
    <source>
        <dbReference type="SAM" id="MobiDB-lite"/>
    </source>
</evidence>
<keyword evidence="2" id="KW-0472">Membrane</keyword>
<keyword evidence="2" id="KW-1133">Transmembrane helix</keyword>
<keyword evidence="4" id="KW-1185">Reference proteome</keyword>
<keyword evidence="2" id="KW-0812">Transmembrane</keyword>
<organism evidence="3 4">
    <name type="scientific">Arthrobacter koreensis</name>
    <dbReference type="NCBI Taxonomy" id="199136"/>
    <lineage>
        <taxon>Bacteria</taxon>
        <taxon>Bacillati</taxon>
        <taxon>Actinomycetota</taxon>
        <taxon>Actinomycetes</taxon>
        <taxon>Micrococcales</taxon>
        <taxon>Micrococcaceae</taxon>
        <taxon>Arthrobacter</taxon>
    </lineage>
</organism>
<feature type="transmembrane region" description="Helical" evidence="2">
    <location>
        <begin position="271"/>
        <end position="288"/>
    </location>
</feature>
<reference evidence="3" key="1">
    <citation type="submission" date="2022-09" db="EMBL/GenBank/DDBJ databases">
        <authorList>
            <person name="Li D."/>
            <person name="Cheng J."/>
            <person name="Li Y."/>
        </authorList>
    </citation>
    <scope>NUCLEOTIDE SEQUENCE</scope>
    <source>
        <strain evidence="3">DL</strain>
    </source>
</reference>
<feature type="region of interest" description="Disordered" evidence="1">
    <location>
        <begin position="1"/>
        <end position="59"/>
    </location>
</feature>
<accession>A0ABY6FSD6</accession>
<feature type="transmembrane region" description="Helical" evidence="2">
    <location>
        <begin position="248"/>
        <end position="265"/>
    </location>
</feature>
<feature type="transmembrane region" description="Helical" evidence="2">
    <location>
        <begin position="219"/>
        <end position="241"/>
    </location>
</feature>
<feature type="region of interest" description="Disordered" evidence="1">
    <location>
        <begin position="84"/>
        <end position="164"/>
    </location>
</feature>